<accession>A0A9N9EIZ7</accession>
<proteinExistence type="predicted"/>
<comment type="caution">
    <text evidence="1">The sequence shown here is derived from an EMBL/GenBank/DDBJ whole genome shotgun (WGS) entry which is preliminary data.</text>
</comment>
<feature type="non-terminal residue" evidence="1">
    <location>
        <position position="1"/>
    </location>
</feature>
<sequence length="93" mass="11052">TPYFIKASSRLWYDKNERFSGILRALASYSNLTAGPISNPYSSFFFCHTNDFLMIWLTEGLFYIISLCKKYKYSFTQFELWNYFINSIVSLYS</sequence>
<organism evidence="1 2">
    <name type="scientific">Acaulospora morrowiae</name>
    <dbReference type="NCBI Taxonomy" id="94023"/>
    <lineage>
        <taxon>Eukaryota</taxon>
        <taxon>Fungi</taxon>
        <taxon>Fungi incertae sedis</taxon>
        <taxon>Mucoromycota</taxon>
        <taxon>Glomeromycotina</taxon>
        <taxon>Glomeromycetes</taxon>
        <taxon>Diversisporales</taxon>
        <taxon>Acaulosporaceae</taxon>
        <taxon>Acaulospora</taxon>
    </lineage>
</organism>
<gene>
    <name evidence="1" type="ORF">AMORRO_LOCUS11228</name>
</gene>
<keyword evidence="2" id="KW-1185">Reference proteome</keyword>
<protein>
    <submittedName>
        <fullName evidence="1">12753_t:CDS:1</fullName>
    </submittedName>
</protein>
<dbReference type="EMBL" id="CAJVPV010013844">
    <property type="protein sequence ID" value="CAG8680655.1"/>
    <property type="molecule type" value="Genomic_DNA"/>
</dbReference>
<dbReference type="AlphaFoldDB" id="A0A9N9EIZ7"/>
<reference evidence="1" key="1">
    <citation type="submission" date="2021-06" db="EMBL/GenBank/DDBJ databases">
        <authorList>
            <person name="Kallberg Y."/>
            <person name="Tangrot J."/>
            <person name="Rosling A."/>
        </authorList>
    </citation>
    <scope>NUCLEOTIDE SEQUENCE</scope>
    <source>
        <strain evidence="1">CL551</strain>
    </source>
</reference>
<name>A0A9N9EIZ7_9GLOM</name>
<evidence type="ECO:0000313" key="1">
    <source>
        <dbReference type="EMBL" id="CAG8680655.1"/>
    </source>
</evidence>
<evidence type="ECO:0000313" key="2">
    <source>
        <dbReference type="Proteomes" id="UP000789342"/>
    </source>
</evidence>
<dbReference type="Proteomes" id="UP000789342">
    <property type="component" value="Unassembled WGS sequence"/>
</dbReference>
<feature type="non-terminal residue" evidence="1">
    <location>
        <position position="93"/>
    </location>
</feature>